<dbReference type="Proteomes" id="UP000505377">
    <property type="component" value="Chromosome"/>
</dbReference>
<protein>
    <recommendedName>
        <fullName evidence="3">Tetracyclin repressor-like C-terminal domain-containing protein</fullName>
    </recommendedName>
</protein>
<sequence>MVTADALREPVAEALAGSRGALAAVVAQRQERGEIAPDDLAGTILATLQGGYVLARAELDEERFAAAVRGLLALLRGLEVAR</sequence>
<evidence type="ECO:0000313" key="1">
    <source>
        <dbReference type="EMBL" id="QJY45328.1"/>
    </source>
</evidence>
<dbReference type="Gene3D" id="1.10.357.10">
    <property type="entry name" value="Tetracycline Repressor, domain 2"/>
    <property type="match status" value="1"/>
</dbReference>
<organism evidence="1 2">
    <name type="scientific">Pseudonocardia broussonetiae</name>
    <dbReference type="NCBI Taxonomy" id="2736640"/>
    <lineage>
        <taxon>Bacteria</taxon>
        <taxon>Bacillati</taxon>
        <taxon>Actinomycetota</taxon>
        <taxon>Actinomycetes</taxon>
        <taxon>Pseudonocardiales</taxon>
        <taxon>Pseudonocardiaceae</taxon>
        <taxon>Pseudonocardia</taxon>
    </lineage>
</organism>
<evidence type="ECO:0000313" key="2">
    <source>
        <dbReference type="Proteomes" id="UP000505377"/>
    </source>
</evidence>
<evidence type="ECO:0008006" key="3">
    <source>
        <dbReference type="Google" id="ProtNLM"/>
    </source>
</evidence>
<dbReference type="KEGG" id="pbro:HOP40_05405"/>
<gene>
    <name evidence="1" type="ORF">HOP40_05405</name>
</gene>
<dbReference type="SUPFAM" id="SSF48498">
    <property type="entry name" value="Tetracyclin repressor-like, C-terminal domain"/>
    <property type="match status" value="1"/>
</dbReference>
<accession>A0A6M6JBK6</accession>
<proteinExistence type="predicted"/>
<name>A0A6M6JBK6_9PSEU</name>
<dbReference type="EMBL" id="CP053564">
    <property type="protein sequence ID" value="QJY45328.1"/>
    <property type="molecule type" value="Genomic_DNA"/>
</dbReference>
<keyword evidence="2" id="KW-1185">Reference proteome</keyword>
<reference evidence="1 2" key="1">
    <citation type="submission" date="2020-05" db="EMBL/GenBank/DDBJ databases">
        <authorList>
            <person name="Mo P."/>
        </authorList>
    </citation>
    <scope>NUCLEOTIDE SEQUENCE [LARGE SCALE GENOMIC DNA]</scope>
    <source>
        <strain evidence="1 2">Gen01</strain>
    </source>
</reference>
<dbReference type="InterPro" id="IPR036271">
    <property type="entry name" value="Tet_transcr_reg_TetR-rel_C_sf"/>
</dbReference>
<dbReference type="AlphaFoldDB" id="A0A6M6JBK6"/>